<dbReference type="PANTHER" id="PTHR33162">
    <property type="entry name" value="SEC-INDEPENDENT PROTEIN TRANSLOCASE PROTEIN TATA, CHLOROPLASTIC"/>
    <property type="match status" value="1"/>
</dbReference>
<keyword evidence="8 9" id="KW-0472">Membrane</keyword>
<comment type="similarity">
    <text evidence="9">Belongs to the TatB family.</text>
</comment>
<evidence type="ECO:0000256" key="6">
    <source>
        <dbReference type="ARBA" id="ARBA00022989"/>
    </source>
</evidence>
<proteinExistence type="inferred from homology"/>
<gene>
    <name evidence="9 13" type="primary">tatB</name>
    <name evidence="13" type="ORF">GN331_03260</name>
</gene>
<evidence type="ECO:0000256" key="2">
    <source>
        <dbReference type="ARBA" id="ARBA00022448"/>
    </source>
</evidence>
<keyword evidence="14" id="KW-1185">Reference proteome</keyword>
<dbReference type="Proteomes" id="UP000479692">
    <property type="component" value="Unassembled WGS sequence"/>
</dbReference>
<dbReference type="HAMAP" id="MF_00237">
    <property type="entry name" value="TatB"/>
    <property type="match status" value="1"/>
</dbReference>
<dbReference type="Gene3D" id="1.20.5.3310">
    <property type="match status" value="1"/>
</dbReference>
<evidence type="ECO:0000256" key="5">
    <source>
        <dbReference type="ARBA" id="ARBA00022927"/>
    </source>
</evidence>
<reference evidence="13 14" key="1">
    <citation type="submission" date="2019-12" db="EMBL/GenBank/DDBJ databases">
        <authorList>
            <person name="Xu J."/>
        </authorList>
    </citation>
    <scope>NUCLEOTIDE SEQUENCE [LARGE SCALE GENOMIC DNA]</scope>
    <source>
        <strain evidence="13 14">HX-5-24</strain>
    </source>
</reference>
<evidence type="ECO:0000313" key="13">
    <source>
        <dbReference type="EMBL" id="MUV13218.1"/>
    </source>
</evidence>
<evidence type="ECO:0000256" key="11">
    <source>
        <dbReference type="SAM" id="MobiDB-lite"/>
    </source>
</evidence>
<sequence length="169" mass="18708">MFDIGFSEIFLIAVIALIVLGPEKLPKAARFAGFWVSKARAQWHSVKQEFEQDLAADELKRSLAETRASLREAEEQLRAGANSIQDRMKQEFDDVAAAAVAGVEPGAGTASEGEQQSLLPERKEDEEEERSMESASHMDWEPPIPADEDDEDEVAPPHPKHTDDTHAGR</sequence>
<name>A0A7C9HTX5_9GAMM</name>
<dbReference type="PANTHER" id="PTHR33162:SF1">
    <property type="entry name" value="SEC-INDEPENDENT PROTEIN TRANSLOCASE PROTEIN TATA, CHLOROPLASTIC"/>
    <property type="match status" value="1"/>
</dbReference>
<keyword evidence="5 9" id="KW-0653">Protein transport</keyword>
<evidence type="ECO:0000256" key="3">
    <source>
        <dbReference type="ARBA" id="ARBA00022475"/>
    </source>
</evidence>
<feature type="transmembrane region" description="Helical" evidence="12">
    <location>
        <begin position="6"/>
        <end position="22"/>
    </location>
</feature>
<dbReference type="AlphaFoldDB" id="A0A7C9HTX5"/>
<feature type="compositionally biased region" description="Basic and acidic residues" evidence="11">
    <location>
        <begin position="160"/>
        <end position="169"/>
    </location>
</feature>
<dbReference type="RefSeq" id="WP_156640269.1">
    <property type="nucleotide sequence ID" value="NZ_WOXT01000001.1"/>
</dbReference>
<comment type="subcellular location">
    <subcellularLocation>
        <location evidence="9">Cell membrane</location>
        <topology evidence="9">Single-pass membrane protein</topology>
    </subcellularLocation>
    <subcellularLocation>
        <location evidence="1">Membrane</location>
        <topology evidence="1">Single-pass membrane protein</topology>
    </subcellularLocation>
</comment>
<organism evidence="13 14">
    <name type="scientific">Noviluteimonas gilva</name>
    <dbReference type="NCBI Taxonomy" id="2682097"/>
    <lineage>
        <taxon>Bacteria</taxon>
        <taxon>Pseudomonadati</taxon>
        <taxon>Pseudomonadota</taxon>
        <taxon>Gammaproteobacteria</taxon>
        <taxon>Lysobacterales</taxon>
        <taxon>Lysobacteraceae</taxon>
        <taxon>Noviluteimonas</taxon>
    </lineage>
</organism>
<dbReference type="PRINTS" id="PR01506">
    <property type="entry name" value="TATBPROTEIN"/>
</dbReference>
<evidence type="ECO:0000313" key="14">
    <source>
        <dbReference type="Proteomes" id="UP000479692"/>
    </source>
</evidence>
<feature type="compositionally biased region" description="Low complexity" evidence="11">
    <location>
        <begin position="99"/>
        <end position="110"/>
    </location>
</feature>
<dbReference type="GO" id="GO:0043953">
    <property type="term" value="P:protein transport by the Tat complex"/>
    <property type="evidence" value="ECO:0007669"/>
    <property type="project" value="UniProtKB-UniRule"/>
</dbReference>
<dbReference type="Pfam" id="PF02416">
    <property type="entry name" value="TatA_B_E"/>
    <property type="match status" value="1"/>
</dbReference>
<dbReference type="GO" id="GO:0033281">
    <property type="term" value="C:TAT protein transport complex"/>
    <property type="evidence" value="ECO:0007669"/>
    <property type="project" value="UniProtKB-UniRule"/>
</dbReference>
<keyword evidence="4 9" id="KW-0812">Transmembrane</keyword>
<accession>A0A7C9HTX5</accession>
<dbReference type="NCBIfam" id="TIGR01410">
    <property type="entry name" value="tatB"/>
    <property type="match status" value="1"/>
</dbReference>
<comment type="subunit">
    <text evidence="9">The Tat system comprises two distinct complexes: a TatABC complex, containing multiple copies of TatA, TatB and TatC subunits, and a separate TatA complex, containing only TatA subunits. Substrates initially bind to the TatABC complex, which probably triggers association of the separate TatA complex to form the active translocon.</text>
</comment>
<keyword evidence="10" id="KW-0175">Coiled coil</keyword>
<evidence type="ECO:0000256" key="10">
    <source>
        <dbReference type="SAM" id="Coils"/>
    </source>
</evidence>
<keyword evidence="7 9" id="KW-0811">Translocation</keyword>
<evidence type="ECO:0000256" key="9">
    <source>
        <dbReference type="HAMAP-Rule" id="MF_00237"/>
    </source>
</evidence>
<keyword evidence="2 9" id="KW-0813">Transport</keyword>
<evidence type="ECO:0000256" key="7">
    <source>
        <dbReference type="ARBA" id="ARBA00023010"/>
    </source>
</evidence>
<feature type="region of interest" description="Disordered" evidence="11">
    <location>
        <begin position="99"/>
        <end position="169"/>
    </location>
</feature>
<dbReference type="GO" id="GO:0008320">
    <property type="term" value="F:protein transmembrane transporter activity"/>
    <property type="evidence" value="ECO:0007669"/>
    <property type="project" value="UniProtKB-UniRule"/>
</dbReference>
<evidence type="ECO:0000256" key="12">
    <source>
        <dbReference type="SAM" id="Phobius"/>
    </source>
</evidence>
<comment type="function">
    <text evidence="9">Part of the twin-arginine translocation (Tat) system that transports large folded proteins containing a characteristic twin-arginine motif in their signal peptide across membranes. Together with TatC, TatB is part of a receptor directly interacting with Tat signal peptides. TatB may form an oligomeric binding site that transiently accommodates folded Tat precursor proteins before their translocation.</text>
</comment>
<keyword evidence="6 9" id="KW-1133">Transmembrane helix</keyword>
<keyword evidence="3 9" id="KW-1003">Cell membrane</keyword>
<comment type="caution">
    <text evidence="13">The sequence shown here is derived from an EMBL/GenBank/DDBJ whole genome shotgun (WGS) entry which is preliminary data.</text>
</comment>
<feature type="coiled-coil region" evidence="10">
    <location>
        <begin position="56"/>
        <end position="83"/>
    </location>
</feature>
<dbReference type="InterPro" id="IPR018448">
    <property type="entry name" value="TatB"/>
</dbReference>
<dbReference type="EMBL" id="WOXT01000001">
    <property type="protein sequence ID" value="MUV13218.1"/>
    <property type="molecule type" value="Genomic_DNA"/>
</dbReference>
<dbReference type="InterPro" id="IPR003369">
    <property type="entry name" value="TatA/B/E"/>
</dbReference>
<evidence type="ECO:0000256" key="8">
    <source>
        <dbReference type="ARBA" id="ARBA00023136"/>
    </source>
</evidence>
<protein>
    <recommendedName>
        <fullName evidence="9">Sec-independent protein translocase protein TatB</fullName>
    </recommendedName>
</protein>
<evidence type="ECO:0000256" key="1">
    <source>
        <dbReference type="ARBA" id="ARBA00004167"/>
    </source>
</evidence>
<evidence type="ECO:0000256" key="4">
    <source>
        <dbReference type="ARBA" id="ARBA00022692"/>
    </source>
</evidence>